<feature type="transmembrane region" description="Helical" evidence="1">
    <location>
        <begin position="87"/>
        <end position="107"/>
    </location>
</feature>
<reference evidence="2 3" key="1">
    <citation type="submission" date="2024-08" db="EMBL/GenBank/DDBJ databases">
        <title>Whole-genome sequencing of halo(alkali)philic microorganisms from hypersaline lakes.</title>
        <authorList>
            <person name="Sorokin D.Y."/>
            <person name="Merkel A.Y."/>
            <person name="Messina E."/>
            <person name="Yakimov M."/>
        </authorList>
    </citation>
    <scope>NUCLEOTIDE SEQUENCE [LARGE SCALE GENOMIC DNA]</scope>
    <source>
        <strain evidence="2 3">Cl-TMA</strain>
    </source>
</reference>
<gene>
    <name evidence="2" type="ORF">ACERLL_06220</name>
</gene>
<accession>A0ABV4TT15</accession>
<proteinExistence type="predicted"/>
<dbReference type="Proteomes" id="UP001575181">
    <property type="component" value="Unassembled WGS sequence"/>
</dbReference>
<keyword evidence="3" id="KW-1185">Reference proteome</keyword>
<dbReference type="RefSeq" id="WP_373655209.1">
    <property type="nucleotide sequence ID" value="NZ_JBGUAW010000004.1"/>
</dbReference>
<evidence type="ECO:0000256" key="1">
    <source>
        <dbReference type="SAM" id="Phobius"/>
    </source>
</evidence>
<dbReference type="EMBL" id="JBGUAW010000004">
    <property type="protein sequence ID" value="MFA9460422.1"/>
    <property type="molecule type" value="Genomic_DNA"/>
</dbReference>
<keyword evidence="1" id="KW-0472">Membrane</keyword>
<evidence type="ECO:0000313" key="2">
    <source>
        <dbReference type="EMBL" id="MFA9460422.1"/>
    </source>
</evidence>
<evidence type="ECO:0000313" key="3">
    <source>
        <dbReference type="Proteomes" id="UP001575181"/>
    </source>
</evidence>
<keyword evidence="1" id="KW-0812">Transmembrane</keyword>
<organism evidence="2 3">
    <name type="scientific">Thiohalorhabdus methylotrophus</name>
    <dbReference type="NCBI Taxonomy" id="3242694"/>
    <lineage>
        <taxon>Bacteria</taxon>
        <taxon>Pseudomonadati</taxon>
        <taxon>Pseudomonadota</taxon>
        <taxon>Gammaproteobacteria</taxon>
        <taxon>Thiohalorhabdales</taxon>
        <taxon>Thiohalorhabdaceae</taxon>
        <taxon>Thiohalorhabdus</taxon>
    </lineage>
</organism>
<sequence>MSRLWSSSWRELLARLIIASGVFATANHYLLPPHRFYDNPYKAVAADFLVHEVVLLVPLAAVFLAIWGGSKLFSAWRGTPLLRLADVSLAIGLVLWLLRTLAIGYAATAASA</sequence>
<feature type="transmembrane region" description="Helical" evidence="1">
    <location>
        <begin position="43"/>
        <end position="67"/>
    </location>
</feature>
<protein>
    <submittedName>
        <fullName evidence="2">Uncharacterized protein</fullName>
    </submittedName>
</protein>
<name>A0ABV4TT15_9GAMM</name>
<keyword evidence="1" id="KW-1133">Transmembrane helix</keyword>
<comment type="caution">
    <text evidence="2">The sequence shown here is derived from an EMBL/GenBank/DDBJ whole genome shotgun (WGS) entry which is preliminary data.</text>
</comment>
<feature type="transmembrane region" description="Helical" evidence="1">
    <location>
        <begin position="12"/>
        <end position="31"/>
    </location>
</feature>